<dbReference type="InterPro" id="IPR050859">
    <property type="entry name" value="Class-I_PLP-dep_aminotransf"/>
</dbReference>
<dbReference type="GO" id="GO:1901605">
    <property type="term" value="P:alpha-amino acid metabolic process"/>
    <property type="evidence" value="ECO:0007669"/>
    <property type="project" value="TreeGrafter"/>
</dbReference>
<evidence type="ECO:0000256" key="2">
    <source>
        <dbReference type="ARBA" id="ARBA00007441"/>
    </source>
</evidence>
<dbReference type="OrthoDB" id="691673at2759"/>
<dbReference type="PANTHER" id="PTHR42790:SF19">
    <property type="entry name" value="KYNURENINE_ALPHA-AMINOADIPATE AMINOTRANSFERASE, MITOCHONDRIAL"/>
    <property type="match status" value="1"/>
</dbReference>
<gene>
    <name evidence="6" type="ORF">CU098_001644</name>
</gene>
<evidence type="ECO:0000256" key="3">
    <source>
        <dbReference type="ARBA" id="ARBA00022576"/>
    </source>
</evidence>
<dbReference type="InterPro" id="IPR015421">
    <property type="entry name" value="PyrdxlP-dep_Trfase_major"/>
</dbReference>
<comment type="similarity">
    <text evidence="2">Belongs to the class-I pyridoxal-phosphate-dependent aminotransferase family.</text>
</comment>
<dbReference type="Proteomes" id="UP000253551">
    <property type="component" value="Unassembled WGS sequence"/>
</dbReference>
<sequence length="127" mass="14631">PKPLLERINMHTMVTNLQPSGIPQVMAYQLLHHWGYDGFFRHVDQVAHFYQQKRDCFVACLDRHLKGRAEWVVPKAGMFVWLRLLGVTDTFEMIMTKAIKENVLAIPGVAFLPQGDTSAYIRVSFND</sequence>
<comment type="caution">
    <text evidence="6">The sequence shown here is derived from an EMBL/GenBank/DDBJ whole genome shotgun (WGS) entry which is preliminary data.</text>
</comment>
<reference evidence="6 7" key="1">
    <citation type="journal article" date="2018" name="G3 (Bethesda)">
        <title>Phylogenetic and Phylogenomic Definition of Rhizopus Species.</title>
        <authorList>
            <person name="Gryganskyi A.P."/>
            <person name="Golan J."/>
            <person name="Dolatabadi S."/>
            <person name="Mondo S."/>
            <person name="Robb S."/>
            <person name="Idnurm A."/>
            <person name="Muszewska A."/>
            <person name="Steczkiewicz K."/>
            <person name="Masonjones S."/>
            <person name="Liao H.L."/>
            <person name="Gajdeczka M.T."/>
            <person name="Anike F."/>
            <person name="Vuek A."/>
            <person name="Anishchenko I.M."/>
            <person name="Voigt K."/>
            <person name="de Hoog G.S."/>
            <person name="Smith M.E."/>
            <person name="Heitman J."/>
            <person name="Vilgalys R."/>
            <person name="Stajich J.E."/>
        </authorList>
    </citation>
    <scope>NUCLEOTIDE SEQUENCE [LARGE SCALE GENOMIC DNA]</scope>
    <source>
        <strain evidence="6 7">LSU 92-RS-03</strain>
    </source>
</reference>
<feature type="non-terminal residue" evidence="6">
    <location>
        <position position="1"/>
    </location>
</feature>
<proteinExistence type="inferred from homology"/>
<keyword evidence="4" id="KW-0808">Transferase</keyword>
<evidence type="ECO:0000256" key="1">
    <source>
        <dbReference type="ARBA" id="ARBA00001933"/>
    </source>
</evidence>
<evidence type="ECO:0000256" key="5">
    <source>
        <dbReference type="ARBA" id="ARBA00022898"/>
    </source>
</evidence>
<dbReference type="SUPFAM" id="SSF53383">
    <property type="entry name" value="PLP-dependent transferases"/>
    <property type="match status" value="1"/>
</dbReference>
<dbReference type="GO" id="GO:0008483">
    <property type="term" value="F:transaminase activity"/>
    <property type="evidence" value="ECO:0007669"/>
    <property type="project" value="UniProtKB-KW"/>
</dbReference>
<evidence type="ECO:0000313" key="7">
    <source>
        <dbReference type="Proteomes" id="UP000253551"/>
    </source>
</evidence>
<dbReference type="STRING" id="4846.A0A367KKJ0"/>
<protein>
    <recommendedName>
        <fullName evidence="8">Aminotransferase class I/classII domain-containing protein</fullName>
    </recommendedName>
</protein>
<dbReference type="InterPro" id="IPR015422">
    <property type="entry name" value="PyrdxlP-dep_Trfase_small"/>
</dbReference>
<comment type="cofactor">
    <cofactor evidence="1">
        <name>pyridoxal 5'-phosphate</name>
        <dbReference type="ChEBI" id="CHEBI:597326"/>
    </cofactor>
</comment>
<dbReference type="AlphaFoldDB" id="A0A367KKJ0"/>
<evidence type="ECO:0008006" key="8">
    <source>
        <dbReference type="Google" id="ProtNLM"/>
    </source>
</evidence>
<keyword evidence="3" id="KW-0032">Aminotransferase</keyword>
<accession>A0A367KKJ0</accession>
<keyword evidence="7" id="KW-1185">Reference proteome</keyword>
<dbReference type="FunFam" id="3.90.1150.10:FF:000166">
    <property type="entry name" value="Kynurenine/alpha-aminoadipate aminotransferase, mitochondrial"/>
    <property type="match status" value="1"/>
</dbReference>
<dbReference type="EMBL" id="PJQM01001300">
    <property type="protein sequence ID" value="RCI02678.1"/>
    <property type="molecule type" value="Genomic_DNA"/>
</dbReference>
<evidence type="ECO:0000256" key="4">
    <source>
        <dbReference type="ARBA" id="ARBA00022679"/>
    </source>
</evidence>
<keyword evidence="5" id="KW-0663">Pyridoxal phosphate</keyword>
<dbReference type="InterPro" id="IPR015424">
    <property type="entry name" value="PyrdxlP-dep_Trfase"/>
</dbReference>
<dbReference type="Gene3D" id="3.90.1150.10">
    <property type="entry name" value="Aspartate Aminotransferase, domain 1"/>
    <property type="match status" value="1"/>
</dbReference>
<dbReference type="Gene3D" id="3.40.640.10">
    <property type="entry name" value="Type I PLP-dependent aspartate aminotransferase-like (Major domain)"/>
    <property type="match status" value="1"/>
</dbReference>
<organism evidence="6 7">
    <name type="scientific">Rhizopus stolonifer</name>
    <name type="common">Rhizopus nigricans</name>
    <dbReference type="NCBI Taxonomy" id="4846"/>
    <lineage>
        <taxon>Eukaryota</taxon>
        <taxon>Fungi</taxon>
        <taxon>Fungi incertae sedis</taxon>
        <taxon>Mucoromycota</taxon>
        <taxon>Mucoromycotina</taxon>
        <taxon>Mucoromycetes</taxon>
        <taxon>Mucorales</taxon>
        <taxon>Mucorineae</taxon>
        <taxon>Rhizopodaceae</taxon>
        <taxon>Rhizopus</taxon>
    </lineage>
</organism>
<dbReference type="PANTHER" id="PTHR42790">
    <property type="entry name" value="AMINOTRANSFERASE"/>
    <property type="match status" value="1"/>
</dbReference>
<name>A0A367KKJ0_RHIST</name>
<evidence type="ECO:0000313" key="6">
    <source>
        <dbReference type="EMBL" id="RCI02678.1"/>
    </source>
</evidence>